<dbReference type="EMBL" id="JBCAWK010000012">
    <property type="protein sequence ID" value="KAK8845544.1"/>
    <property type="molecule type" value="Genomic_DNA"/>
</dbReference>
<reference evidence="3 4" key="1">
    <citation type="journal article" date="2024" name="bioRxiv">
        <title>Comparative genomics of Cryptococcus and Kwoniella reveals pathogenesis evolution and contrasting karyotype dynamics via intercentromeric recombination or chromosome fusion.</title>
        <authorList>
            <person name="Coelho M.A."/>
            <person name="David-Palma M."/>
            <person name="Shea T."/>
            <person name="Bowers K."/>
            <person name="McGinley-Smith S."/>
            <person name="Mohammad A.W."/>
            <person name="Gnirke A."/>
            <person name="Yurkov A.M."/>
            <person name="Nowrousian M."/>
            <person name="Sun S."/>
            <person name="Cuomo C.A."/>
            <person name="Heitman J."/>
        </authorList>
    </citation>
    <scope>NUCLEOTIDE SEQUENCE [LARGE SCALE GENOMIC DNA]</scope>
    <source>
        <strain evidence="3 4">CBS 13917</strain>
    </source>
</reference>
<evidence type="ECO:0000313" key="3">
    <source>
        <dbReference type="EMBL" id="KAK8845544.1"/>
    </source>
</evidence>
<dbReference type="InterPro" id="IPR052769">
    <property type="entry name" value="TPR_domain_protein"/>
</dbReference>
<gene>
    <name evidence="3" type="ORF">IAR55_006259</name>
</gene>
<dbReference type="Proteomes" id="UP001388673">
    <property type="component" value="Unassembled WGS sequence"/>
</dbReference>
<dbReference type="Gene3D" id="1.25.40.10">
    <property type="entry name" value="Tetratricopeptide repeat domain"/>
    <property type="match status" value="1"/>
</dbReference>
<protein>
    <recommendedName>
        <fullName evidence="5">Tetratricopeptide repeat protein 1</fullName>
    </recommendedName>
</protein>
<name>A0AAW0YK66_9TREE</name>
<dbReference type="KEGG" id="kne:92183517"/>
<keyword evidence="4" id="KW-1185">Reference proteome</keyword>
<keyword evidence="1" id="KW-0175">Coiled coil</keyword>
<feature type="region of interest" description="Disordered" evidence="2">
    <location>
        <begin position="1"/>
        <end position="91"/>
    </location>
</feature>
<dbReference type="PANTHER" id="PTHR46014:SF1">
    <property type="entry name" value="TETRATRICOPEPTIDE REPEAT PROTEIN 1"/>
    <property type="match status" value="1"/>
</dbReference>
<dbReference type="PANTHER" id="PTHR46014">
    <property type="entry name" value="TETRATRICOPEPTIDE REPEAT PROTEIN 1"/>
    <property type="match status" value="1"/>
</dbReference>
<sequence>MTLTRDEEVVFDELPTFDARKFEPPAWANDPLFRRGSKNGESSKTATNGYQHNRHMDKEDNEDEDEDDDEDDVFEDALSDADPEEVGLGAEPQIGIEYLRALLSTANELKAEGNAHFTAKPPRYTDAMQSYEQAKFNLPILSRKEKKQPEPTTSNVIEEITEEEAAEIEAEGEEVDEEERERENLEEEIRECRKACLGNLAASLEIDPNYIKGLHRRATASERITTLTSLNTAKDDYTKLISLLPSNSPLIPVIRRSLLTLPGRIKDEEKKQYDEMMGKLKELGNSFLGNFGLSTDSFKFDQQPGGGYSMQFNR</sequence>
<comment type="caution">
    <text evidence="3">The sequence shown here is derived from an EMBL/GenBank/DDBJ whole genome shotgun (WGS) entry which is preliminary data.</text>
</comment>
<feature type="compositionally biased region" description="Polar residues" evidence="2">
    <location>
        <begin position="39"/>
        <end position="51"/>
    </location>
</feature>
<evidence type="ECO:0000313" key="4">
    <source>
        <dbReference type="Proteomes" id="UP001388673"/>
    </source>
</evidence>
<evidence type="ECO:0008006" key="5">
    <source>
        <dbReference type="Google" id="ProtNLM"/>
    </source>
</evidence>
<dbReference type="AlphaFoldDB" id="A0AAW0YK66"/>
<dbReference type="RefSeq" id="XP_066800352.1">
    <property type="nucleotide sequence ID" value="XM_066949344.1"/>
</dbReference>
<organism evidence="3 4">
    <name type="scientific">Kwoniella newhampshirensis</name>
    <dbReference type="NCBI Taxonomy" id="1651941"/>
    <lineage>
        <taxon>Eukaryota</taxon>
        <taxon>Fungi</taxon>
        <taxon>Dikarya</taxon>
        <taxon>Basidiomycota</taxon>
        <taxon>Agaricomycotina</taxon>
        <taxon>Tremellomycetes</taxon>
        <taxon>Tremellales</taxon>
        <taxon>Cryptococcaceae</taxon>
        <taxon>Kwoniella</taxon>
    </lineage>
</organism>
<evidence type="ECO:0000256" key="1">
    <source>
        <dbReference type="SAM" id="Coils"/>
    </source>
</evidence>
<feature type="coiled-coil region" evidence="1">
    <location>
        <begin position="158"/>
        <end position="195"/>
    </location>
</feature>
<evidence type="ECO:0000256" key="2">
    <source>
        <dbReference type="SAM" id="MobiDB-lite"/>
    </source>
</evidence>
<proteinExistence type="predicted"/>
<dbReference type="GeneID" id="92183517"/>
<feature type="compositionally biased region" description="Acidic residues" evidence="2">
    <location>
        <begin position="59"/>
        <end position="85"/>
    </location>
</feature>
<accession>A0AAW0YK66</accession>
<dbReference type="InterPro" id="IPR011990">
    <property type="entry name" value="TPR-like_helical_dom_sf"/>
</dbReference>